<keyword evidence="3" id="KW-1185">Reference proteome</keyword>
<evidence type="ECO:0000313" key="2">
    <source>
        <dbReference type="Ensembl" id="ENSNBRP00000004886.1"/>
    </source>
</evidence>
<reference evidence="2" key="1">
    <citation type="submission" date="2025-08" db="UniProtKB">
        <authorList>
            <consortium name="Ensembl"/>
        </authorList>
    </citation>
    <scope>IDENTIFICATION</scope>
</reference>
<feature type="domain" description="Reverse transcriptase" evidence="1">
    <location>
        <begin position="73"/>
        <end position="201"/>
    </location>
</feature>
<proteinExistence type="predicted"/>
<accession>A0A3Q4G906</accession>
<dbReference type="SUPFAM" id="SSF56672">
    <property type="entry name" value="DNA/RNA polymerases"/>
    <property type="match status" value="1"/>
</dbReference>
<dbReference type="PROSITE" id="PS50878">
    <property type="entry name" value="RT_POL"/>
    <property type="match status" value="1"/>
</dbReference>
<dbReference type="Proteomes" id="UP000261580">
    <property type="component" value="Unassembled WGS sequence"/>
</dbReference>
<dbReference type="PANTHER" id="PTHR19446">
    <property type="entry name" value="REVERSE TRANSCRIPTASES"/>
    <property type="match status" value="1"/>
</dbReference>
<dbReference type="InterPro" id="IPR000477">
    <property type="entry name" value="RT_dom"/>
</dbReference>
<name>A0A3Q4G906_NEOBR</name>
<dbReference type="STRING" id="32507.ENSNBRP00000004886"/>
<dbReference type="Ensembl" id="ENSNBRT00000005038.1">
    <property type="protein sequence ID" value="ENSNBRP00000004886.1"/>
    <property type="gene ID" value="ENSNBRG00000003891.1"/>
</dbReference>
<evidence type="ECO:0000313" key="3">
    <source>
        <dbReference type="Proteomes" id="UP000261580"/>
    </source>
</evidence>
<organism evidence="2 3">
    <name type="scientific">Neolamprologus brichardi</name>
    <name type="common">Fairy cichlid</name>
    <name type="synonym">Lamprologus brichardi</name>
    <dbReference type="NCBI Taxonomy" id="32507"/>
    <lineage>
        <taxon>Eukaryota</taxon>
        <taxon>Metazoa</taxon>
        <taxon>Chordata</taxon>
        <taxon>Craniata</taxon>
        <taxon>Vertebrata</taxon>
        <taxon>Euteleostomi</taxon>
        <taxon>Actinopterygii</taxon>
        <taxon>Neopterygii</taxon>
        <taxon>Teleostei</taxon>
        <taxon>Neoteleostei</taxon>
        <taxon>Acanthomorphata</taxon>
        <taxon>Ovalentaria</taxon>
        <taxon>Cichlomorphae</taxon>
        <taxon>Cichliformes</taxon>
        <taxon>Cichlidae</taxon>
        <taxon>African cichlids</taxon>
        <taxon>Pseudocrenilabrinae</taxon>
        <taxon>Lamprologini</taxon>
        <taxon>Neolamprologus</taxon>
    </lineage>
</organism>
<sequence>MDLLSTYFDKMKIPKISQEGRNKLETPLTEVEVKEAIRAMKAGKSPGIDGFPAEFYHKFIDLLCPFLTEVLHETFEFGRLPASFNQAVISLIPKGDKDLTDPGNYRPISLINVDCKILSKVLATRLEAVIPQIINQDQVGFIKNRSASDNMRLLHLLWLNRNNTNPVLAISLDAQKAFDRVEWNFLFTALEKFGIGDNFCR</sequence>
<reference evidence="2" key="2">
    <citation type="submission" date="2025-09" db="UniProtKB">
        <authorList>
            <consortium name="Ensembl"/>
        </authorList>
    </citation>
    <scope>IDENTIFICATION</scope>
</reference>
<dbReference type="InterPro" id="IPR043502">
    <property type="entry name" value="DNA/RNA_pol_sf"/>
</dbReference>
<dbReference type="Pfam" id="PF00078">
    <property type="entry name" value="RVT_1"/>
    <property type="match status" value="1"/>
</dbReference>
<evidence type="ECO:0000259" key="1">
    <source>
        <dbReference type="PROSITE" id="PS50878"/>
    </source>
</evidence>
<dbReference type="CDD" id="cd01650">
    <property type="entry name" value="RT_nLTR_like"/>
    <property type="match status" value="1"/>
</dbReference>
<dbReference type="OMA" id="INFTHIC"/>
<dbReference type="AlphaFoldDB" id="A0A3Q4G906"/>
<protein>
    <recommendedName>
        <fullName evidence="1">Reverse transcriptase domain-containing protein</fullName>
    </recommendedName>
</protein>
<dbReference type="GeneTree" id="ENSGT00940000163630"/>